<evidence type="ECO:0000256" key="4">
    <source>
        <dbReference type="SAM" id="MobiDB-lite"/>
    </source>
</evidence>
<gene>
    <name evidence="6" type="ORF">M9458_051316</name>
</gene>
<dbReference type="Gene3D" id="3.10.10.10">
    <property type="entry name" value="HIV Type 1 Reverse Transcriptase, subunit A, domain 1"/>
    <property type="match status" value="1"/>
</dbReference>
<evidence type="ECO:0000313" key="7">
    <source>
        <dbReference type="Proteomes" id="UP001529510"/>
    </source>
</evidence>
<comment type="similarity">
    <text evidence="1">Belongs to the beta type-B retroviral polymerase family. HERV class-II K(HML-2) pol subfamily.</text>
</comment>
<evidence type="ECO:0000256" key="3">
    <source>
        <dbReference type="ARBA" id="ARBA00023172"/>
    </source>
</evidence>
<feature type="domain" description="Reverse transcriptase" evidence="5">
    <location>
        <begin position="339"/>
        <end position="553"/>
    </location>
</feature>
<dbReference type="SUPFAM" id="SSF56672">
    <property type="entry name" value="DNA/RNA polymerases"/>
    <property type="match status" value="1"/>
</dbReference>
<dbReference type="SUPFAM" id="SSF56349">
    <property type="entry name" value="DNA breaking-rejoining enzymes"/>
    <property type="match status" value="1"/>
</dbReference>
<dbReference type="GO" id="GO:0006310">
    <property type="term" value="P:DNA recombination"/>
    <property type="evidence" value="ECO:0007669"/>
    <property type="project" value="UniProtKB-KW"/>
</dbReference>
<dbReference type="Gene3D" id="1.10.443.10">
    <property type="entry name" value="Intergrase catalytic core"/>
    <property type="match status" value="1"/>
</dbReference>
<dbReference type="PANTHER" id="PTHR35617">
    <property type="entry name" value="PHAGE_INTEGRASE DOMAIN-CONTAINING PROTEIN"/>
    <property type="match status" value="1"/>
</dbReference>
<reference evidence="6 7" key="1">
    <citation type="submission" date="2024-05" db="EMBL/GenBank/DDBJ databases">
        <title>Genome sequencing and assembly of Indian major carp, Cirrhinus mrigala (Hamilton, 1822).</title>
        <authorList>
            <person name="Mohindra V."/>
            <person name="Chowdhury L.M."/>
            <person name="Lal K."/>
            <person name="Jena J.K."/>
        </authorList>
    </citation>
    <scope>NUCLEOTIDE SEQUENCE [LARGE SCALE GENOMIC DNA]</scope>
    <source>
        <strain evidence="6">CM1030</strain>
        <tissue evidence="6">Blood</tissue>
    </source>
</reference>
<feature type="compositionally biased region" description="Low complexity" evidence="4">
    <location>
        <begin position="80"/>
        <end position="115"/>
    </location>
</feature>
<feature type="region of interest" description="Disordered" evidence="4">
    <location>
        <begin position="535"/>
        <end position="564"/>
    </location>
</feature>
<name>A0ABD0MW40_CIRMR</name>
<dbReference type="EMBL" id="JAMKFB020000115">
    <property type="protein sequence ID" value="KAL0153397.1"/>
    <property type="molecule type" value="Genomic_DNA"/>
</dbReference>
<dbReference type="InterPro" id="IPR043128">
    <property type="entry name" value="Rev_trsase/Diguanyl_cyclase"/>
</dbReference>
<keyword evidence="3" id="KW-0233">DNA recombination</keyword>
<dbReference type="EC" id="3.1.26.4" evidence="2"/>
<evidence type="ECO:0000313" key="6">
    <source>
        <dbReference type="EMBL" id="KAL0153397.1"/>
    </source>
</evidence>
<dbReference type="InterPro" id="IPR013762">
    <property type="entry name" value="Integrase-like_cat_sf"/>
</dbReference>
<proteinExistence type="inferred from homology"/>
<evidence type="ECO:0000256" key="2">
    <source>
        <dbReference type="ARBA" id="ARBA00012180"/>
    </source>
</evidence>
<dbReference type="AlphaFoldDB" id="A0ABD0MW40"/>
<dbReference type="GO" id="GO:0004523">
    <property type="term" value="F:RNA-DNA hybrid ribonuclease activity"/>
    <property type="evidence" value="ECO:0007669"/>
    <property type="project" value="UniProtKB-EC"/>
</dbReference>
<evidence type="ECO:0000259" key="5">
    <source>
        <dbReference type="PROSITE" id="PS50878"/>
    </source>
</evidence>
<dbReference type="InterPro" id="IPR043502">
    <property type="entry name" value="DNA/RNA_pol_sf"/>
</dbReference>
<feature type="region of interest" description="Disordered" evidence="4">
    <location>
        <begin position="70"/>
        <end position="124"/>
    </location>
</feature>
<accession>A0ABD0MW40</accession>
<dbReference type="Proteomes" id="UP001529510">
    <property type="component" value="Unassembled WGS sequence"/>
</dbReference>
<protein>
    <recommendedName>
        <fullName evidence="2">ribonuclease H</fullName>
        <ecNumber evidence="2">3.1.26.4</ecNumber>
    </recommendedName>
</protein>
<dbReference type="InterPro" id="IPR011010">
    <property type="entry name" value="DNA_brk_join_enz"/>
</dbReference>
<sequence>MCVVCLGAEHAASALEGAECLHCELLPLRTLRSLKALFEEGAFTSVPQAGPTAAEAERLLHSWGSQLDLLDGMETGDPLSPSSPSRSMARSAGSEARSAATSPHGTGSSLHLSSSEEGDLESAIEEPLPQSLQYEELLEVVTRVVSKLNIDWPAEEKAAPQKSKLYERFLRRLPRAAPTGEERVTPHYTVSVSPRHPREVSLLPLPRLQGAVASGEHMSRISPPEGSAGTGCSSPPRWSLEQLVRQSLAGPPLQVFELAVQSTPEASLEQLVPLVDYLAAWKLLSNVSAWVLRTVERGYSIHFGAPPPPFNGVFPTLVGPEQALVMEQEMETLLRKEAIEVVPPHDRESGFYSRYFVVPKKDGRLRPIIDLRRLNRSVMRLEFKMLPVKQVVSQIRSEDWFVTIDLKDAYFHVSILPQHRKFLRFAFRGEAYQFITVLPFGLALSPRHPHTQLHRRLADPSRVREFSGSTLRCRFRPHENVGVKTKRQEKCRFSTSENYLSRRGVGFDHDAGMFVPCSDRVDPCRVMRVKEGRRNSSCRRPVEAGAKARGMDASPRGGEADLESVRSSSSGSFCFEGECTMSPLVLTSSSSSPGAGCHGADVAEATSVRFYPDRSASGSSGESPPGRGLSHSTLKVYVAAISAYHAPLGGLSVGKDPLVTSFLRGVLRLRPLVRPHVPTWDLAVVLEALCRPPFEPTEEISVRFLTIKIALLLALTSLKQVGDLQALSVAPSHLDFAPGMTKAFLYPRAGYVPKVPTATPQPAVLQAFCPPPFREPDQQKHNCMCPVHALDTYVHRAALWRKSDQLFMCYGPPKKGHPASKQTLSRWMVDAISTAYESSDLPSLLGVKAHSTYAMAASKALMSGVPILDICNAAGWSKPLTFVRFYNLDVRATPGSSVLLP</sequence>
<evidence type="ECO:0000256" key="1">
    <source>
        <dbReference type="ARBA" id="ARBA00010879"/>
    </source>
</evidence>
<keyword evidence="7" id="KW-1185">Reference proteome</keyword>
<dbReference type="InterPro" id="IPR000477">
    <property type="entry name" value="RT_dom"/>
</dbReference>
<dbReference type="Pfam" id="PF00078">
    <property type="entry name" value="RVT_1"/>
    <property type="match status" value="1"/>
</dbReference>
<organism evidence="6 7">
    <name type="scientific">Cirrhinus mrigala</name>
    <name type="common">Mrigala</name>
    <dbReference type="NCBI Taxonomy" id="683832"/>
    <lineage>
        <taxon>Eukaryota</taxon>
        <taxon>Metazoa</taxon>
        <taxon>Chordata</taxon>
        <taxon>Craniata</taxon>
        <taxon>Vertebrata</taxon>
        <taxon>Euteleostomi</taxon>
        <taxon>Actinopterygii</taxon>
        <taxon>Neopterygii</taxon>
        <taxon>Teleostei</taxon>
        <taxon>Ostariophysi</taxon>
        <taxon>Cypriniformes</taxon>
        <taxon>Cyprinidae</taxon>
        <taxon>Labeoninae</taxon>
        <taxon>Labeonini</taxon>
        <taxon>Cirrhinus</taxon>
    </lineage>
</organism>
<dbReference type="PROSITE" id="PS50878">
    <property type="entry name" value="RT_POL"/>
    <property type="match status" value="1"/>
</dbReference>
<dbReference type="PANTHER" id="PTHR35617:SF3">
    <property type="entry name" value="CORE-BINDING (CB) DOMAIN-CONTAINING PROTEIN"/>
    <property type="match status" value="1"/>
</dbReference>
<dbReference type="Gene3D" id="3.30.70.270">
    <property type="match status" value="1"/>
</dbReference>
<comment type="caution">
    <text evidence="6">The sequence shown here is derived from an EMBL/GenBank/DDBJ whole genome shotgun (WGS) entry which is preliminary data.</text>
</comment>